<evidence type="ECO:0000259" key="9">
    <source>
        <dbReference type="Pfam" id="PF16528"/>
    </source>
</evidence>
<dbReference type="Gene3D" id="1.20.58.1220">
    <property type="entry name" value="Exo84p, C-terminal helical domain"/>
    <property type="match status" value="1"/>
</dbReference>
<feature type="compositionally biased region" description="Basic and acidic residues" evidence="8">
    <location>
        <begin position="7"/>
        <end position="20"/>
    </location>
</feature>
<proteinExistence type="inferred from homology"/>
<protein>
    <recommendedName>
        <fullName evidence="3">Exocyst complex component EXO84</fullName>
    </recommendedName>
</protein>
<dbReference type="PANTHER" id="PTHR21426">
    <property type="entry name" value="EXOCYST COMPLEX COMPONENT 8"/>
    <property type="match status" value="1"/>
</dbReference>
<name>A0AAD5UE20_9FUNG</name>
<gene>
    <name evidence="10" type="primary">EXO84</name>
    <name evidence="10" type="ORF">HK103_006232</name>
</gene>
<comment type="similarity">
    <text evidence="2">Belongs to the EXO84 family.</text>
</comment>
<dbReference type="GO" id="GO:0006893">
    <property type="term" value="P:Golgi to plasma membrane transport"/>
    <property type="evidence" value="ECO:0007669"/>
    <property type="project" value="TreeGrafter"/>
</dbReference>
<keyword evidence="11" id="KW-1185">Reference proteome</keyword>
<dbReference type="SUPFAM" id="SSF74788">
    <property type="entry name" value="Cullin repeat-like"/>
    <property type="match status" value="1"/>
</dbReference>
<reference evidence="10" key="1">
    <citation type="submission" date="2020-05" db="EMBL/GenBank/DDBJ databases">
        <title>Phylogenomic resolution of chytrid fungi.</title>
        <authorList>
            <person name="Stajich J.E."/>
            <person name="Amses K."/>
            <person name="Simmons R."/>
            <person name="Seto K."/>
            <person name="Myers J."/>
            <person name="Bonds A."/>
            <person name="Quandt C.A."/>
            <person name="Barry K."/>
            <person name="Liu P."/>
            <person name="Grigoriev I."/>
            <person name="Longcore J.E."/>
            <person name="James T.Y."/>
        </authorList>
    </citation>
    <scope>NUCLEOTIDE SEQUENCE</scope>
    <source>
        <strain evidence="10">PLAUS21</strain>
    </source>
</reference>
<keyword evidence="7" id="KW-0175">Coiled coil</keyword>
<evidence type="ECO:0000256" key="8">
    <source>
        <dbReference type="SAM" id="MobiDB-lite"/>
    </source>
</evidence>
<dbReference type="InterPro" id="IPR011993">
    <property type="entry name" value="PH-like_dom_sf"/>
</dbReference>
<dbReference type="GO" id="GO:0006887">
    <property type="term" value="P:exocytosis"/>
    <property type="evidence" value="ECO:0007669"/>
    <property type="project" value="UniProtKB-KW"/>
</dbReference>
<dbReference type="Gene3D" id="1.20.58.1210">
    <property type="entry name" value="Exo84p, N-terminal helical domain"/>
    <property type="match status" value="1"/>
</dbReference>
<dbReference type="EMBL" id="JADGKB010000065">
    <property type="protein sequence ID" value="KAJ3255507.1"/>
    <property type="molecule type" value="Genomic_DNA"/>
</dbReference>
<accession>A0AAD5UE20</accession>
<evidence type="ECO:0000256" key="7">
    <source>
        <dbReference type="SAM" id="Coils"/>
    </source>
</evidence>
<feature type="region of interest" description="Disordered" evidence="8">
    <location>
        <begin position="1"/>
        <end position="22"/>
    </location>
</feature>
<feature type="coiled-coil region" evidence="7">
    <location>
        <begin position="161"/>
        <end position="188"/>
    </location>
</feature>
<evidence type="ECO:0000256" key="2">
    <source>
        <dbReference type="ARBA" id="ARBA00007210"/>
    </source>
</evidence>
<feature type="domain" description="Exocyst component Exo84 C-terminal" evidence="9">
    <location>
        <begin position="345"/>
        <end position="506"/>
    </location>
</feature>
<evidence type="ECO:0000313" key="10">
    <source>
        <dbReference type="EMBL" id="KAJ3255507.1"/>
    </source>
</evidence>
<dbReference type="InterPro" id="IPR042560">
    <property type="entry name" value="Exo84_C_2"/>
</dbReference>
<sequence>MSRPSAVRHEVNSPALDKKKGLAGNIGGKMKAPVNVMTPSVLTPTSSSLSIPTFELSRLGDDSFDVEVYVRTLLQKLPNEDAVQQLHLSLADAKDSTSGQLQKNVYKNYNEFVIISKEISKLEGDMIAVRGILNEVAEIRQKFKQYSGAYSTVTHTEEPSQDELNKQRAREEAELEMKIEQMKALYRDIDGLSKSLPESPSRFVIHNGTSTRISEINPNTFKAKDSVYIHVFTDSLIICCWKKNVLSGKNRLTVDKVFNITEIGFIDMKDSPGTDTFMYKAETLQEKRTVLNAITKLTNEIVAQKKQQLENLKKMQSVAVVDDQVEEPTVKKVASDGLSDTDFHWLIEIPDELDVLIAHRDFDQAVVYVEKGETQRLKILRSNIQEKTHNLAKLISLDLTSPAATKSQIQQDIERLLRLGLGDQARDAYLDTRSVTIRHRLRQLYFNGDIVSFVVDYSEVFFRLIRNTCEWFSVSFHNPGMASGFMKWIQKELHFFTSMFRKHMHSIGMDLSTIFENLINDDLAFAIDAHAQKCDEAIFQCVQRDTFEEITDNTIFQDTNITFGVEIPVMSSSAYDFYSILTSFGSDIGFLLNFSLYNTIVTALGKFFKTFIDGLLVQSENLFTIEQYLKILVNSQFIADHVYPITKAQLMERFDRTIPELDSLQTDMQEKYNFVKMDYAANAQLLDSVIPSETMISYCKMLKRKFGFGGVQMFVLDINFLLKVFENEITDESNELANSLCERALRLYFQQNKDLATPLKVNAANADGRVL</sequence>
<evidence type="ECO:0000256" key="5">
    <source>
        <dbReference type="ARBA" id="ARBA00022483"/>
    </source>
</evidence>
<organism evidence="10 11">
    <name type="scientific">Boothiomyces macroporosus</name>
    <dbReference type="NCBI Taxonomy" id="261099"/>
    <lineage>
        <taxon>Eukaryota</taxon>
        <taxon>Fungi</taxon>
        <taxon>Fungi incertae sedis</taxon>
        <taxon>Chytridiomycota</taxon>
        <taxon>Chytridiomycota incertae sedis</taxon>
        <taxon>Chytridiomycetes</taxon>
        <taxon>Rhizophydiales</taxon>
        <taxon>Terramycetaceae</taxon>
        <taxon>Boothiomyces</taxon>
    </lineage>
</organism>
<comment type="caution">
    <text evidence="10">The sequence shown here is derived from an EMBL/GenBank/DDBJ whole genome shotgun (WGS) entry which is preliminary data.</text>
</comment>
<dbReference type="Proteomes" id="UP001210925">
    <property type="component" value="Unassembled WGS sequence"/>
</dbReference>
<evidence type="ECO:0000313" key="11">
    <source>
        <dbReference type="Proteomes" id="UP001210925"/>
    </source>
</evidence>
<dbReference type="AlphaFoldDB" id="A0AAD5UE20"/>
<dbReference type="InterPro" id="IPR033961">
    <property type="entry name" value="Exo84"/>
</dbReference>
<dbReference type="GO" id="GO:0000145">
    <property type="term" value="C:exocyst"/>
    <property type="evidence" value="ECO:0007669"/>
    <property type="project" value="InterPro"/>
</dbReference>
<dbReference type="Pfam" id="PF08700">
    <property type="entry name" value="VPS51_Exo84_N"/>
    <property type="match status" value="1"/>
</dbReference>
<dbReference type="InterPro" id="IPR016159">
    <property type="entry name" value="Cullin_repeat-like_dom_sf"/>
</dbReference>
<evidence type="ECO:0000256" key="6">
    <source>
        <dbReference type="ARBA" id="ARBA00022927"/>
    </source>
</evidence>
<keyword evidence="4" id="KW-0813">Transport</keyword>
<dbReference type="GO" id="GO:0015031">
    <property type="term" value="P:protein transport"/>
    <property type="evidence" value="ECO:0007669"/>
    <property type="project" value="UniProtKB-KW"/>
</dbReference>
<comment type="subcellular location">
    <subcellularLocation>
        <location evidence="1">Cytoplasmic vesicle</location>
        <location evidence="1">Secretory vesicle</location>
    </subcellularLocation>
</comment>
<evidence type="ECO:0000256" key="1">
    <source>
        <dbReference type="ARBA" id="ARBA00004398"/>
    </source>
</evidence>
<dbReference type="Pfam" id="PF16528">
    <property type="entry name" value="Exo84_C"/>
    <property type="match status" value="1"/>
</dbReference>
<keyword evidence="5" id="KW-0268">Exocytosis</keyword>
<dbReference type="Pfam" id="PF25345">
    <property type="entry name" value="PH_EXO84"/>
    <property type="match status" value="1"/>
</dbReference>
<dbReference type="InterPro" id="IPR032403">
    <property type="entry name" value="Exo84_C"/>
</dbReference>
<dbReference type="InterPro" id="IPR042561">
    <property type="entry name" value="Exo84_C_1"/>
</dbReference>
<dbReference type="Gene3D" id="2.30.29.30">
    <property type="entry name" value="Pleckstrin-homology domain (PH domain)/Phosphotyrosine-binding domain (PTB)"/>
    <property type="match status" value="1"/>
</dbReference>
<keyword evidence="6" id="KW-0653">Protein transport</keyword>
<dbReference type="GO" id="GO:0030133">
    <property type="term" value="C:transport vesicle"/>
    <property type="evidence" value="ECO:0007669"/>
    <property type="project" value="UniProtKB-SubCell"/>
</dbReference>
<dbReference type="PANTHER" id="PTHR21426:SF12">
    <property type="entry name" value="EXOCYST COMPLEX COMPONENT 8"/>
    <property type="match status" value="1"/>
</dbReference>
<evidence type="ECO:0000256" key="4">
    <source>
        <dbReference type="ARBA" id="ARBA00022448"/>
    </source>
</evidence>
<evidence type="ECO:0000256" key="3">
    <source>
        <dbReference type="ARBA" id="ARBA00021269"/>
    </source>
</evidence>